<dbReference type="OrthoDB" id="1666796at2759"/>
<dbReference type="RefSeq" id="XP_005827299.1">
    <property type="nucleotide sequence ID" value="XM_005827242.1"/>
</dbReference>
<protein>
    <recommendedName>
        <fullName evidence="7">Transmembrane 9 superfamily member</fullName>
    </recommendedName>
</protein>
<accession>L1IWT7</accession>
<dbReference type="GeneID" id="17297128"/>
<dbReference type="Pfam" id="PF02990">
    <property type="entry name" value="EMP70"/>
    <property type="match status" value="1"/>
</dbReference>
<sequence length="660" mass="75479">MSTTQSFTLILFLWLHGVCAFYLPGVAPRKYVHGEQLMVKVNTLTSDLTPLQFDYYNIPFCEPKGGEHQLPENIGEVLAGERTETSAYQFHTNVSRLCKVACRKTWTPQNVDEYRDFAGARFRANMRLDNLPAAELVVFRDQYGKEFVSYKLGYPIAEVSGYNSSKFYINNHLRFTIRYHNVKPTGTHMDKIDEPGVLIVGFEVKAKSIEHRYEGKWDEKCASKNSCELFTCDPNRGPDPNAPKLQLRTHKKQEVVFTYDVLWVHSDVKWASRWDVYLKMQWQDDEIHWFSIVNSSVILLFLSGMVALIMLRILRKDLYRYNQLEQSEEAREEAREETGWKLVSGDVFRPPKYASLLAVYIGSGVQVLGMTCFTIAFAVLGFLSPSNRGSLLAAVVLLFACMGTPAGYISARFVKMFHGAGIDRLRTTFMTALVFPGVVFAIFFGLNLVLWGDKSTGAVPFTTLLALLVFWFGVSLPLVFLGSFLGFRANPIQNPVRTNPIPRQVPDQIWYMRSLPSILMGGVLPFGVVFVELFFILSSIWQHRFYYLFGFMLLVLIILLVTCAEISIVMCYFQLCSEDYHWWWRSFFTSGASALYLFLYASYYFLTRVHIAKKASVISGLIFFGYMTVISYAFMVVTGFMGFIATFLFIRIIYASIKVD</sequence>
<organism evidence="8">
    <name type="scientific">Guillardia theta (strain CCMP2712)</name>
    <name type="common">Cryptophyte</name>
    <dbReference type="NCBI Taxonomy" id="905079"/>
    <lineage>
        <taxon>Eukaryota</taxon>
        <taxon>Cryptophyceae</taxon>
        <taxon>Pyrenomonadales</taxon>
        <taxon>Geminigeraceae</taxon>
        <taxon>Guillardia</taxon>
    </lineage>
</organism>
<dbReference type="PANTHER" id="PTHR10766">
    <property type="entry name" value="TRANSMEMBRANE 9 SUPERFAMILY PROTEIN"/>
    <property type="match status" value="1"/>
</dbReference>
<dbReference type="GO" id="GO:0072657">
    <property type="term" value="P:protein localization to membrane"/>
    <property type="evidence" value="ECO:0007669"/>
    <property type="project" value="TreeGrafter"/>
</dbReference>
<evidence type="ECO:0000256" key="3">
    <source>
        <dbReference type="ARBA" id="ARBA00022692"/>
    </source>
</evidence>
<name>L1IWT7_GUITC</name>
<reference evidence="8 10" key="1">
    <citation type="journal article" date="2012" name="Nature">
        <title>Algal genomes reveal evolutionary mosaicism and the fate of nucleomorphs.</title>
        <authorList>
            <consortium name="DOE Joint Genome Institute"/>
            <person name="Curtis B.A."/>
            <person name="Tanifuji G."/>
            <person name="Burki F."/>
            <person name="Gruber A."/>
            <person name="Irimia M."/>
            <person name="Maruyama S."/>
            <person name="Arias M.C."/>
            <person name="Ball S.G."/>
            <person name="Gile G.H."/>
            <person name="Hirakawa Y."/>
            <person name="Hopkins J.F."/>
            <person name="Kuo A."/>
            <person name="Rensing S.A."/>
            <person name="Schmutz J."/>
            <person name="Symeonidi A."/>
            <person name="Elias M."/>
            <person name="Eveleigh R.J."/>
            <person name="Herman E.K."/>
            <person name="Klute M.J."/>
            <person name="Nakayama T."/>
            <person name="Obornik M."/>
            <person name="Reyes-Prieto A."/>
            <person name="Armbrust E.V."/>
            <person name="Aves S.J."/>
            <person name="Beiko R.G."/>
            <person name="Coutinho P."/>
            <person name="Dacks J.B."/>
            <person name="Durnford D.G."/>
            <person name="Fast N.M."/>
            <person name="Green B.R."/>
            <person name="Grisdale C.J."/>
            <person name="Hempel F."/>
            <person name="Henrissat B."/>
            <person name="Hoppner M.P."/>
            <person name="Ishida K."/>
            <person name="Kim E."/>
            <person name="Koreny L."/>
            <person name="Kroth P.G."/>
            <person name="Liu Y."/>
            <person name="Malik S.B."/>
            <person name="Maier U.G."/>
            <person name="McRose D."/>
            <person name="Mock T."/>
            <person name="Neilson J.A."/>
            <person name="Onodera N.T."/>
            <person name="Poole A.M."/>
            <person name="Pritham E.J."/>
            <person name="Richards T.A."/>
            <person name="Rocap G."/>
            <person name="Roy S.W."/>
            <person name="Sarai C."/>
            <person name="Schaack S."/>
            <person name="Shirato S."/>
            <person name="Slamovits C.H."/>
            <person name="Spencer D.F."/>
            <person name="Suzuki S."/>
            <person name="Worden A.Z."/>
            <person name="Zauner S."/>
            <person name="Barry K."/>
            <person name="Bell C."/>
            <person name="Bharti A.K."/>
            <person name="Crow J.A."/>
            <person name="Grimwood J."/>
            <person name="Kramer R."/>
            <person name="Lindquist E."/>
            <person name="Lucas S."/>
            <person name="Salamov A."/>
            <person name="McFadden G.I."/>
            <person name="Lane C.E."/>
            <person name="Keeling P.J."/>
            <person name="Gray M.W."/>
            <person name="Grigoriev I.V."/>
            <person name="Archibald J.M."/>
        </authorList>
    </citation>
    <scope>NUCLEOTIDE SEQUENCE</scope>
    <source>
        <strain evidence="8 10">CCMP2712</strain>
    </source>
</reference>
<evidence type="ECO:0000256" key="2">
    <source>
        <dbReference type="ARBA" id="ARBA00005227"/>
    </source>
</evidence>
<feature type="transmembrane region" description="Helical" evidence="7">
    <location>
        <begin position="289"/>
        <end position="311"/>
    </location>
</feature>
<evidence type="ECO:0000256" key="5">
    <source>
        <dbReference type="ARBA" id="ARBA00022989"/>
    </source>
</evidence>
<dbReference type="InterPro" id="IPR004240">
    <property type="entry name" value="EMP70"/>
</dbReference>
<proteinExistence type="inferred from homology"/>
<feature type="chain" id="PRO_5008451368" description="Transmembrane 9 superfamily member" evidence="7">
    <location>
        <begin position="21"/>
        <end position="660"/>
    </location>
</feature>
<feature type="transmembrane region" description="Helical" evidence="7">
    <location>
        <begin position="357"/>
        <end position="383"/>
    </location>
</feature>
<feature type="transmembrane region" description="Helical" evidence="7">
    <location>
        <begin position="587"/>
        <end position="606"/>
    </location>
</feature>
<evidence type="ECO:0000313" key="8">
    <source>
        <dbReference type="EMBL" id="EKX40319.1"/>
    </source>
</evidence>
<feature type="transmembrane region" description="Helical" evidence="7">
    <location>
        <begin position="389"/>
        <end position="409"/>
    </location>
</feature>
<evidence type="ECO:0000256" key="6">
    <source>
        <dbReference type="ARBA" id="ARBA00023136"/>
    </source>
</evidence>
<feature type="signal peptide" evidence="7">
    <location>
        <begin position="1"/>
        <end position="20"/>
    </location>
</feature>
<dbReference type="KEGG" id="gtt:GUITHDRAFT_96352"/>
<keyword evidence="10" id="KW-1185">Reference proteome</keyword>
<dbReference type="HOGENOM" id="CLU_010714_4_1_1"/>
<evidence type="ECO:0000256" key="1">
    <source>
        <dbReference type="ARBA" id="ARBA00004141"/>
    </source>
</evidence>
<evidence type="ECO:0000256" key="7">
    <source>
        <dbReference type="RuleBase" id="RU363079"/>
    </source>
</evidence>
<dbReference type="AlphaFoldDB" id="L1IWT7"/>
<feature type="transmembrane region" description="Helical" evidence="7">
    <location>
        <begin position="618"/>
        <end position="650"/>
    </location>
</feature>
<keyword evidence="6 7" id="KW-0472">Membrane</keyword>
<dbReference type="PaxDb" id="55529-EKX40319"/>
<dbReference type="EMBL" id="JH993032">
    <property type="protein sequence ID" value="EKX40319.1"/>
    <property type="molecule type" value="Genomic_DNA"/>
</dbReference>
<dbReference type="OMA" id="VVGFEVY"/>
<evidence type="ECO:0000313" key="9">
    <source>
        <dbReference type="EnsemblProtists" id="EKX40319"/>
    </source>
</evidence>
<dbReference type="GO" id="GO:0005737">
    <property type="term" value="C:cytoplasm"/>
    <property type="evidence" value="ECO:0007669"/>
    <property type="project" value="UniProtKB-ARBA"/>
</dbReference>
<feature type="transmembrane region" description="Helical" evidence="7">
    <location>
        <begin position="429"/>
        <end position="452"/>
    </location>
</feature>
<reference evidence="9" key="3">
    <citation type="submission" date="2015-06" db="UniProtKB">
        <authorList>
            <consortium name="EnsemblProtists"/>
        </authorList>
    </citation>
    <scope>IDENTIFICATION</scope>
</reference>
<gene>
    <name evidence="8" type="ORF">GUITHDRAFT_96352</name>
</gene>
<evidence type="ECO:0000256" key="4">
    <source>
        <dbReference type="ARBA" id="ARBA00022729"/>
    </source>
</evidence>
<dbReference type="EnsemblProtists" id="EKX40319">
    <property type="protein sequence ID" value="EKX40319"/>
    <property type="gene ID" value="GUITHDRAFT_96352"/>
</dbReference>
<dbReference type="GO" id="GO:0016020">
    <property type="term" value="C:membrane"/>
    <property type="evidence" value="ECO:0007669"/>
    <property type="project" value="UniProtKB-SubCell"/>
</dbReference>
<keyword evidence="5 7" id="KW-1133">Transmembrane helix</keyword>
<feature type="transmembrane region" description="Helical" evidence="7">
    <location>
        <begin position="518"/>
        <end position="541"/>
    </location>
</feature>
<comment type="subcellular location">
    <subcellularLocation>
        <location evidence="1">Membrane</location>
        <topology evidence="1">Multi-pass membrane protein</topology>
    </subcellularLocation>
</comment>
<dbReference type="eggNOG" id="KOG1278">
    <property type="taxonomic scope" value="Eukaryota"/>
</dbReference>
<evidence type="ECO:0000313" key="10">
    <source>
        <dbReference type="Proteomes" id="UP000011087"/>
    </source>
</evidence>
<comment type="similarity">
    <text evidence="2 7">Belongs to the nonaspanin (TM9SF) (TC 9.A.2) family.</text>
</comment>
<reference evidence="10" key="2">
    <citation type="submission" date="2012-11" db="EMBL/GenBank/DDBJ databases">
        <authorList>
            <person name="Kuo A."/>
            <person name="Curtis B.A."/>
            <person name="Tanifuji G."/>
            <person name="Burki F."/>
            <person name="Gruber A."/>
            <person name="Irimia M."/>
            <person name="Maruyama S."/>
            <person name="Arias M.C."/>
            <person name="Ball S.G."/>
            <person name="Gile G.H."/>
            <person name="Hirakawa Y."/>
            <person name="Hopkins J.F."/>
            <person name="Rensing S.A."/>
            <person name="Schmutz J."/>
            <person name="Symeonidi A."/>
            <person name="Elias M."/>
            <person name="Eveleigh R.J."/>
            <person name="Herman E.K."/>
            <person name="Klute M.J."/>
            <person name="Nakayama T."/>
            <person name="Obornik M."/>
            <person name="Reyes-Prieto A."/>
            <person name="Armbrust E.V."/>
            <person name="Aves S.J."/>
            <person name="Beiko R.G."/>
            <person name="Coutinho P."/>
            <person name="Dacks J.B."/>
            <person name="Durnford D.G."/>
            <person name="Fast N.M."/>
            <person name="Green B.R."/>
            <person name="Grisdale C."/>
            <person name="Hempe F."/>
            <person name="Henrissat B."/>
            <person name="Hoppner M.P."/>
            <person name="Ishida K.-I."/>
            <person name="Kim E."/>
            <person name="Koreny L."/>
            <person name="Kroth P.G."/>
            <person name="Liu Y."/>
            <person name="Malik S.-B."/>
            <person name="Maier U.G."/>
            <person name="McRose D."/>
            <person name="Mock T."/>
            <person name="Neilson J.A."/>
            <person name="Onodera N.T."/>
            <person name="Poole A.M."/>
            <person name="Pritham E.J."/>
            <person name="Richards T.A."/>
            <person name="Rocap G."/>
            <person name="Roy S.W."/>
            <person name="Sarai C."/>
            <person name="Schaack S."/>
            <person name="Shirato S."/>
            <person name="Slamovits C.H."/>
            <person name="Spencer D.F."/>
            <person name="Suzuki S."/>
            <person name="Worden A.Z."/>
            <person name="Zauner S."/>
            <person name="Barry K."/>
            <person name="Bell C."/>
            <person name="Bharti A.K."/>
            <person name="Crow J.A."/>
            <person name="Grimwood J."/>
            <person name="Kramer R."/>
            <person name="Lindquist E."/>
            <person name="Lucas S."/>
            <person name="Salamov A."/>
            <person name="McFadden G.I."/>
            <person name="Lane C.E."/>
            <person name="Keeling P.J."/>
            <person name="Gray M.W."/>
            <person name="Grigoriev I.V."/>
            <person name="Archibald J.M."/>
        </authorList>
    </citation>
    <scope>NUCLEOTIDE SEQUENCE</scope>
    <source>
        <strain evidence="10">CCMP2712</strain>
    </source>
</reference>
<keyword evidence="3 7" id="KW-0812">Transmembrane</keyword>
<feature type="transmembrane region" description="Helical" evidence="7">
    <location>
        <begin position="547"/>
        <end position="575"/>
    </location>
</feature>
<dbReference type="Proteomes" id="UP000011087">
    <property type="component" value="Unassembled WGS sequence"/>
</dbReference>
<keyword evidence="4 7" id="KW-0732">Signal</keyword>
<feature type="transmembrane region" description="Helical" evidence="7">
    <location>
        <begin position="464"/>
        <end position="487"/>
    </location>
</feature>
<dbReference type="PANTHER" id="PTHR10766:SF111">
    <property type="entry name" value="TRANSMEMBRANE 9 SUPERFAMILY MEMBER 2"/>
    <property type="match status" value="1"/>
</dbReference>